<dbReference type="Proteomes" id="UP001056120">
    <property type="component" value="Linkage Group LG04"/>
</dbReference>
<reference evidence="2" key="1">
    <citation type="journal article" date="2022" name="Mol. Ecol. Resour.">
        <title>The genomes of chicory, endive, great burdock and yacon provide insights into Asteraceae palaeo-polyploidization history and plant inulin production.</title>
        <authorList>
            <person name="Fan W."/>
            <person name="Wang S."/>
            <person name="Wang H."/>
            <person name="Wang A."/>
            <person name="Jiang F."/>
            <person name="Liu H."/>
            <person name="Zhao H."/>
            <person name="Xu D."/>
            <person name="Zhang Y."/>
        </authorList>
    </citation>
    <scope>NUCLEOTIDE SEQUENCE [LARGE SCALE GENOMIC DNA]</scope>
    <source>
        <strain evidence="2">cv. Yunnan</strain>
    </source>
</reference>
<accession>A0ACB9JAD8</accession>
<name>A0ACB9JAD8_9ASTR</name>
<reference evidence="1 2" key="2">
    <citation type="journal article" date="2022" name="Mol. Ecol. Resour.">
        <title>The genomes of chicory, endive, great burdock and yacon provide insights into Asteraceae paleo-polyploidization history and plant inulin production.</title>
        <authorList>
            <person name="Fan W."/>
            <person name="Wang S."/>
            <person name="Wang H."/>
            <person name="Wang A."/>
            <person name="Jiang F."/>
            <person name="Liu H."/>
            <person name="Zhao H."/>
            <person name="Xu D."/>
            <person name="Zhang Y."/>
        </authorList>
    </citation>
    <scope>NUCLEOTIDE SEQUENCE [LARGE SCALE GENOMIC DNA]</scope>
    <source>
        <strain evidence="2">cv. Yunnan</strain>
        <tissue evidence="1">Leaves</tissue>
    </source>
</reference>
<evidence type="ECO:0000313" key="1">
    <source>
        <dbReference type="EMBL" id="KAI3817101.1"/>
    </source>
</evidence>
<proteinExistence type="predicted"/>
<organism evidence="1 2">
    <name type="scientific">Smallanthus sonchifolius</name>
    <dbReference type="NCBI Taxonomy" id="185202"/>
    <lineage>
        <taxon>Eukaryota</taxon>
        <taxon>Viridiplantae</taxon>
        <taxon>Streptophyta</taxon>
        <taxon>Embryophyta</taxon>
        <taxon>Tracheophyta</taxon>
        <taxon>Spermatophyta</taxon>
        <taxon>Magnoliopsida</taxon>
        <taxon>eudicotyledons</taxon>
        <taxon>Gunneridae</taxon>
        <taxon>Pentapetalae</taxon>
        <taxon>asterids</taxon>
        <taxon>campanulids</taxon>
        <taxon>Asterales</taxon>
        <taxon>Asteraceae</taxon>
        <taxon>Asteroideae</taxon>
        <taxon>Heliantheae alliance</taxon>
        <taxon>Millerieae</taxon>
        <taxon>Smallanthus</taxon>
    </lineage>
</organism>
<dbReference type="EMBL" id="CM042021">
    <property type="protein sequence ID" value="KAI3817101.1"/>
    <property type="molecule type" value="Genomic_DNA"/>
</dbReference>
<gene>
    <name evidence="1" type="ORF">L1987_10889</name>
</gene>
<evidence type="ECO:0000313" key="2">
    <source>
        <dbReference type="Proteomes" id="UP001056120"/>
    </source>
</evidence>
<keyword evidence="2" id="KW-1185">Reference proteome</keyword>
<comment type="caution">
    <text evidence="1">The sequence shown here is derived from an EMBL/GenBank/DDBJ whole genome shotgun (WGS) entry which is preliminary data.</text>
</comment>
<protein>
    <submittedName>
        <fullName evidence="1">Uncharacterized protein</fullName>
    </submittedName>
</protein>
<sequence length="99" mass="11540">MRVLRRGKKTKFTRKMRTTKTQVFCSPNGQHSTFGFPISILQYINSFTCTFLISYVIFESISMINPPLFKLRSPRLHACLHKYTTISTCFIILSSLRQN</sequence>